<evidence type="ECO:0000313" key="3">
    <source>
        <dbReference type="Proteomes" id="UP001187192"/>
    </source>
</evidence>
<name>A0AA87YSK9_FICCA</name>
<reference evidence="2" key="1">
    <citation type="submission" date="2023-07" db="EMBL/GenBank/DDBJ databases">
        <title>draft genome sequence of fig (Ficus carica).</title>
        <authorList>
            <person name="Takahashi T."/>
            <person name="Nishimura K."/>
        </authorList>
    </citation>
    <scope>NUCLEOTIDE SEQUENCE</scope>
</reference>
<feature type="region of interest" description="Disordered" evidence="1">
    <location>
        <begin position="1"/>
        <end position="112"/>
    </location>
</feature>
<comment type="caution">
    <text evidence="2">The sequence shown here is derived from an EMBL/GenBank/DDBJ whole genome shotgun (WGS) entry which is preliminary data.</text>
</comment>
<organism evidence="2 3">
    <name type="scientific">Ficus carica</name>
    <name type="common">Common fig</name>
    <dbReference type="NCBI Taxonomy" id="3494"/>
    <lineage>
        <taxon>Eukaryota</taxon>
        <taxon>Viridiplantae</taxon>
        <taxon>Streptophyta</taxon>
        <taxon>Embryophyta</taxon>
        <taxon>Tracheophyta</taxon>
        <taxon>Spermatophyta</taxon>
        <taxon>Magnoliopsida</taxon>
        <taxon>eudicotyledons</taxon>
        <taxon>Gunneridae</taxon>
        <taxon>Pentapetalae</taxon>
        <taxon>rosids</taxon>
        <taxon>fabids</taxon>
        <taxon>Rosales</taxon>
        <taxon>Moraceae</taxon>
        <taxon>Ficeae</taxon>
        <taxon>Ficus</taxon>
    </lineage>
</organism>
<dbReference type="EMBL" id="BTGU01003952">
    <property type="protein sequence ID" value="GMN20942.1"/>
    <property type="molecule type" value="Genomic_DNA"/>
</dbReference>
<dbReference type="Gramene" id="FCD_00015285-RA">
    <property type="protein sequence ID" value="FCD_00015285-RA:cds"/>
    <property type="gene ID" value="FCD_00015285"/>
</dbReference>
<feature type="compositionally biased region" description="Basic and acidic residues" evidence="1">
    <location>
        <begin position="85"/>
        <end position="110"/>
    </location>
</feature>
<evidence type="ECO:0000256" key="1">
    <source>
        <dbReference type="SAM" id="MobiDB-lite"/>
    </source>
</evidence>
<proteinExistence type="predicted"/>
<feature type="compositionally biased region" description="Polar residues" evidence="1">
    <location>
        <begin position="56"/>
        <end position="80"/>
    </location>
</feature>
<keyword evidence="3" id="KW-1185">Reference proteome</keyword>
<sequence>MEDIVPEEEVRRDHEDQEDAKKKDLEDTEEEEKRSGGIIANLISNLVSPLSPKAGQVSSAQNGEEAGQNGQVSSVSNLISNLFHHSADGKQGDDLKKKKVDNEGKEKDEETGLVGIIDTIVSHFPTSIPDNAVPTTDEASLLIHSIVKD</sequence>
<protein>
    <submittedName>
        <fullName evidence="2">Uncharacterized protein</fullName>
    </submittedName>
</protein>
<gene>
    <name evidence="2" type="ORF">TIFTF001_045408</name>
</gene>
<dbReference type="AlphaFoldDB" id="A0AA87YSK9"/>
<accession>A0AA87YSK9</accession>
<evidence type="ECO:0000313" key="2">
    <source>
        <dbReference type="EMBL" id="GMN20942.1"/>
    </source>
</evidence>
<feature type="compositionally biased region" description="Basic and acidic residues" evidence="1">
    <location>
        <begin position="8"/>
        <end position="35"/>
    </location>
</feature>
<dbReference type="Proteomes" id="UP001187192">
    <property type="component" value="Unassembled WGS sequence"/>
</dbReference>